<dbReference type="InParanoid" id="H0EF31"/>
<keyword evidence="3" id="KW-1185">Reference proteome</keyword>
<reference evidence="2 3" key="1">
    <citation type="journal article" date="2012" name="Eukaryot. Cell">
        <title>Genome sequence of the fungus Glarea lozoyensis: the first genome sequence of a species from the Helotiaceae family.</title>
        <authorList>
            <person name="Youssar L."/>
            <person name="Gruening B.A."/>
            <person name="Erxleben A."/>
            <person name="Guenther S."/>
            <person name="Huettel W."/>
        </authorList>
    </citation>
    <scope>NUCLEOTIDE SEQUENCE [LARGE SCALE GENOMIC DNA]</scope>
    <source>
        <strain evidence="3">ATCC 74030 / MF5533</strain>
    </source>
</reference>
<dbReference type="HOGENOM" id="CLU_116402_1_0_1"/>
<protein>
    <submittedName>
        <fullName evidence="2">Uncharacterized protein</fullName>
    </submittedName>
</protein>
<evidence type="ECO:0000256" key="1">
    <source>
        <dbReference type="SAM" id="MobiDB-lite"/>
    </source>
</evidence>
<accession>H0EF31</accession>
<sequence length="149" mass="17117">MSDKKQAQNQVAEEEEEEEQSEEEEESQDQQVQKSTPQANQSNQQSNQSQPQQNGQQNGEQYLIEGQELQQMLPPRAEGYRPAPIRESRIKDRPYKEVESSMKIKIELDLEVEVRVLDHVKGYILIGKDGVTDLRTTNFRASTAMIRVA</sequence>
<dbReference type="OrthoDB" id="2279190at2759"/>
<dbReference type="Proteomes" id="UP000005446">
    <property type="component" value="Unassembled WGS sequence"/>
</dbReference>
<gene>
    <name evidence="2" type="ORF">M7I_1069</name>
</gene>
<evidence type="ECO:0000313" key="2">
    <source>
        <dbReference type="EMBL" id="EHL03094.1"/>
    </source>
</evidence>
<dbReference type="AlphaFoldDB" id="H0EF31"/>
<evidence type="ECO:0000313" key="3">
    <source>
        <dbReference type="Proteomes" id="UP000005446"/>
    </source>
</evidence>
<feature type="compositionally biased region" description="Basic and acidic residues" evidence="1">
    <location>
        <begin position="84"/>
        <end position="97"/>
    </location>
</feature>
<dbReference type="EMBL" id="AGUE01000016">
    <property type="protein sequence ID" value="EHL03094.1"/>
    <property type="molecule type" value="Genomic_DNA"/>
</dbReference>
<feature type="compositionally biased region" description="Acidic residues" evidence="1">
    <location>
        <begin position="12"/>
        <end position="28"/>
    </location>
</feature>
<organism evidence="2 3">
    <name type="scientific">Glarea lozoyensis (strain ATCC 74030 / MF5533)</name>
    <dbReference type="NCBI Taxonomy" id="1104152"/>
    <lineage>
        <taxon>Eukaryota</taxon>
        <taxon>Fungi</taxon>
        <taxon>Dikarya</taxon>
        <taxon>Ascomycota</taxon>
        <taxon>Pezizomycotina</taxon>
        <taxon>Leotiomycetes</taxon>
        <taxon>Helotiales</taxon>
        <taxon>Helotiaceae</taxon>
        <taxon>Glarea</taxon>
    </lineage>
</organism>
<name>H0EF31_GLAL7</name>
<feature type="region of interest" description="Disordered" evidence="1">
    <location>
        <begin position="1"/>
        <end position="97"/>
    </location>
</feature>
<proteinExistence type="predicted"/>
<feature type="compositionally biased region" description="Low complexity" evidence="1">
    <location>
        <begin position="29"/>
        <end position="61"/>
    </location>
</feature>
<comment type="caution">
    <text evidence="2">The sequence shown here is derived from an EMBL/GenBank/DDBJ whole genome shotgun (WGS) entry which is preliminary data.</text>
</comment>